<dbReference type="SUPFAM" id="SSF48726">
    <property type="entry name" value="Immunoglobulin"/>
    <property type="match status" value="1"/>
</dbReference>
<dbReference type="AlphaFoldDB" id="A0A8T3E4W8"/>
<dbReference type="Gene3D" id="3.30.500.10">
    <property type="entry name" value="MHC class I-like antigen recognition-like"/>
    <property type="match status" value="1"/>
</dbReference>
<dbReference type="PROSITE" id="PS50835">
    <property type="entry name" value="IG_LIKE"/>
    <property type="match status" value="1"/>
</dbReference>
<dbReference type="Pfam" id="PF00129">
    <property type="entry name" value="MHC_I"/>
    <property type="match status" value="1"/>
</dbReference>
<dbReference type="Proteomes" id="UP000829720">
    <property type="component" value="Unassembled WGS sequence"/>
</dbReference>
<dbReference type="Gene3D" id="2.60.40.10">
    <property type="entry name" value="Immunoglobulins"/>
    <property type="match status" value="1"/>
</dbReference>
<dbReference type="InterPro" id="IPR037055">
    <property type="entry name" value="MHC_I-like_Ag-recog_sf"/>
</dbReference>
<dbReference type="InterPro" id="IPR011161">
    <property type="entry name" value="MHC_I-like_Ag-recog"/>
</dbReference>
<dbReference type="InterPro" id="IPR003597">
    <property type="entry name" value="Ig_C1-set"/>
</dbReference>
<comment type="caution">
    <text evidence="6">The sequence shown here is derived from an EMBL/GenBank/DDBJ whole genome shotgun (WGS) entry which is preliminary data.</text>
</comment>
<sequence length="329" mass="37318">MEILKVSVVLSWIFAFYEAHEYTGDHSLIIFVTFAPGHSFLPDYSSYGMLDDLKVFHYDSNSGIFSSPLKHHDSLSSVWKDLEACTIFKTGFFKKFVSDANSTLGVNVPILQLIYGCQLDDDGNQRGLYHFSVGGEHSLTLDQERVSWTTYHPQSTGFKDILDGFKIWNRNNLMYIKQDCVPRLKKFYEHGKAVINRKDRPEVVITSRTGAELVLVCVVTGFYPKNISVEWEQDGKTIYENVLSTGLLPNNDLSYQVQKSLHSPNDGQHKYTCRVDHSSLPEPLRVDWDPSGPGLLPKHIGIIAVAVLCVAAMLIIISGLIYRRWRPRV</sequence>
<evidence type="ECO:0000256" key="1">
    <source>
        <dbReference type="ARBA" id="ARBA00023180"/>
    </source>
</evidence>
<dbReference type="InterPro" id="IPR011162">
    <property type="entry name" value="MHC_I/II-like_Ag-recog"/>
</dbReference>
<name>A0A8T3E4W8_9TELE</name>
<dbReference type="PANTHER" id="PTHR16675">
    <property type="entry name" value="MHC CLASS I-RELATED"/>
    <property type="match status" value="1"/>
</dbReference>
<dbReference type="GO" id="GO:0006955">
    <property type="term" value="P:immune response"/>
    <property type="evidence" value="ECO:0007669"/>
    <property type="project" value="TreeGrafter"/>
</dbReference>
<dbReference type="InterPro" id="IPR050208">
    <property type="entry name" value="MHC_class-I_related"/>
</dbReference>
<organism evidence="6 7">
    <name type="scientific">Albula goreensis</name>
    <dbReference type="NCBI Taxonomy" id="1534307"/>
    <lineage>
        <taxon>Eukaryota</taxon>
        <taxon>Metazoa</taxon>
        <taxon>Chordata</taxon>
        <taxon>Craniata</taxon>
        <taxon>Vertebrata</taxon>
        <taxon>Euteleostomi</taxon>
        <taxon>Actinopterygii</taxon>
        <taxon>Neopterygii</taxon>
        <taxon>Teleostei</taxon>
        <taxon>Albuliformes</taxon>
        <taxon>Albulidae</taxon>
        <taxon>Albula</taxon>
    </lineage>
</organism>
<dbReference type="EMBL" id="JAERUA010000003">
    <property type="protein sequence ID" value="KAI1901928.1"/>
    <property type="molecule type" value="Genomic_DNA"/>
</dbReference>
<feature type="chain" id="PRO_5035737088" description="Ig-like domain-containing protein" evidence="4">
    <location>
        <begin position="20"/>
        <end position="329"/>
    </location>
</feature>
<keyword evidence="7" id="KW-1185">Reference proteome</keyword>
<keyword evidence="3" id="KW-1133">Transmembrane helix</keyword>
<feature type="domain" description="Ig-like" evidence="5">
    <location>
        <begin position="182"/>
        <end position="287"/>
    </location>
</feature>
<dbReference type="InterPro" id="IPR036179">
    <property type="entry name" value="Ig-like_dom_sf"/>
</dbReference>
<evidence type="ECO:0000313" key="7">
    <source>
        <dbReference type="Proteomes" id="UP000829720"/>
    </source>
</evidence>
<evidence type="ECO:0000259" key="5">
    <source>
        <dbReference type="PROSITE" id="PS50835"/>
    </source>
</evidence>
<dbReference type="GO" id="GO:0005615">
    <property type="term" value="C:extracellular space"/>
    <property type="evidence" value="ECO:0007669"/>
    <property type="project" value="TreeGrafter"/>
</dbReference>
<evidence type="ECO:0000256" key="4">
    <source>
        <dbReference type="SAM" id="SignalP"/>
    </source>
</evidence>
<dbReference type="OrthoDB" id="8936120at2759"/>
<accession>A0A8T3E4W8</accession>
<dbReference type="PANTHER" id="PTHR16675:SF235">
    <property type="entry name" value="SHKT DOMAIN-CONTAINING PROTEIN"/>
    <property type="match status" value="1"/>
</dbReference>
<dbReference type="SMART" id="SM00407">
    <property type="entry name" value="IGc1"/>
    <property type="match status" value="1"/>
</dbReference>
<dbReference type="GO" id="GO:0009897">
    <property type="term" value="C:external side of plasma membrane"/>
    <property type="evidence" value="ECO:0007669"/>
    <property type="project" value="TreeGrafter"/>
</dbReference>
<feature type="transmembrane region" description="Helical" evidence="3">
    <location>
        <begin position="300"/>
        <end position="322"/>
    </location>
</feature>
<proteinExistence type="predicted"/>
<evidence type="ECO:0000313" key="6">
    <source>
        <dbReference type="EMBL" id="KAI1901928.1"/>
    </source>
</evidence>
<dbReference type="InterPro" id="IPR013783">
    <property type="entry name" value="Ig-like_fold"/>
</dbReference>
<protein>
    <recommendedName>
        <fullName evidence="5">Ig-like domain-containing protein</fullName>
    </recommendedName>
</protein>
<dbReference type="Pfam" id="PF07654">
    <property type="entry name" value="C1-set"/>
    <property type="match status" value="1"/>
</dbReference>
<keyword evidence="4" id="KW-0732">Signal</keyword>
<dbReference type="InterPro" id="IPR007110">
    <property type="entry name" value="Ig-like_dom"/>
</dbReference>
<gene>
    <name evidence="6" type="ORF">AGOR_G00039470</name>
</gene>
<keyword evidence="1" id="KW-0325">Glycoprotein</keyword>
<feature type="signal peptide" evidence="4">
    <location>
        <begin position="1"/>
        <end position="19"/>
    </location>
</feature>
<keyword evidence="3" id="KW-0812">Transmembrane</keyword>
<dbReference type="SUPFAM" id="SSF54452">
    <property type="entry name" value="MHC antigen-recognition domain"/>
    <property type="match status" value="1"/>
</dbReference>
<reference evidence="6" key="1">
    <citation type="submission" date="2021-01" db="EMBL/GenBank/DDBJ databases">
        <authorList>
            <person name="Zahm M."/>
            <person name="Roques C."/>
            <person name="Cabau C."/>
            <person name="Klopp C."/>
            <person name="Donnadieu C."/>
            <person name="Jouanno E."/>
            <person name="Lampietro C."/>
            <person name="Louis A."/>
            <person name="Herpin A."/>
            <person name="Echchiki A."/>
            <person name="Berthelot C."/>
            <person name="Parey E."/>
            <person name="Roest-Crollius H."/>
            <person name="Braasch I."/>
            <person name="Postlethwait J."/>
            <person name="Bobe J."/>
            <person name="Montfort J."/>
            <person name="Bouchez O."/>
            <person name="Begum T."/>
            <person name="Mejri S."/>
            <person name="Adams A."/>
            <person name="Chen W.-J."/>
            <person name="Guiguen Y."/>
        </authorList>
    </citation>
    <scope>NUCLEOTIDE SEQUENCE</scope>
    <source>
        <tissue evidence="6">Blood</tissue>
    </source>
</reference>
<evidence type="ECO:0000256" key="2">
    <source>
        <dbReference type="ARBA" id="ARBA00023319"/>
    </source>
</evidence>
<dbReference type="PROSITE" id="PS00290">
    <property type="entry name" value="IG_MHC"/>
    <property type="match status" value="1"/>
</dbReference>
<keyword evidence="3" id="KW-0472">Membrane</keyword>
<keyword evidence="2" id="KW-0393">Immunoglobulin domain</keyword>
<evidence type="ECO:0000256" key="3">
    <source>
        <dbReference type="SAM" id="Phobius"/>
    </source>
</evidence>
<dbReference type="InterPro" id="IPR003006">
    <property type="entry name" value="Ig/MHC_CS"/>
</dbReference>